<reference evidence="12 13" key="1">
    <citation type="submission" date="2018-01" db="EMBL/GenBank/DDBJ databases">
        <title>The draft genome sequence of Cohaesibacter sp. H1304.</title>
        <authorList>
            <person name="Wang N.-N."/>
            <person name="Du Z.-J."/>
        </authorList>
    </citation>
    <scope>NUCLEOTIDE SEQUENCE [LARGE SCALE GENOMIC DNA]</scope>
    <source>
        <strain evidence="12 13">H1304</strain>
    </source>
</reference>
<dbReference type="InterPro" id="IPR036651">
    <property type="entry name" value="Gln_synt_N_sf"/>
</dbReference>
<accession>A0A2N5XMT5</accession>
<evidence type="ECO:0000256" key="4">
    <source>
        <dbReference type="ARBA" id="ARBA00022598"/>
    </source>
</evidence>
<comment type="similarity">
    <text evidence="3 8 9">Belongs to the glutamine synthetase family.</text>
</comment>
<dbReference type="SUPFAM" id="SSF55931">
    <property type="entry name" value="Glutamine synthetase/guanido kinase"/>
    <property type="match status" value="1"/>
</dbReference>
<keyword evidence="5" id="KW-0547">Nucleotide-binding</keyword>
<evidence type="ECO:0000256" key="1">
    <source>
        <dbReference type="ARBA" id="ARBA00001946"/>
    </source>
</evidence>
<gene>
    <name evidence="12" type="ORF">C0081_18845</name>
</gene>
<protein>
    <submittedName>
        <fullName evidence="12">Glutamine synthetase</fullName>
    </submittedName>
</protein>
<dbReference type="GO" id="GO:0006576">
    <property type="term" value="P:biogenic amine metabolic process"/>
    <property type="evidence" value="ECO:0007669"/>
    <property type="project" value="UniProtKB-ARBA"/>
</dbReference>
<dbReference type="Pfam" id="PF00120">
    <property type="entry name" value="Gln-synt_C"/>
    <property type="match status" value="1"/>
</dbReference>
<evidence type="ECO:0000256" key="8">
    <source>
        <dbReference type="PROSITE-ProRule" id="PRU01330"/>
    </source>
</evidence>
<evidence type="ECO:0000256" key="7">
    <source>
        <dbReference type="ARBA" id="ARBA00023231"/>
    </source>
</evidence>
<evidence type="ECO:0000256" key="2">
    <source>
        <dbReference type="ARBA" id="ARBA00003117"/>
    </source>
</evidence>
<dbReference type="SMART" id="SM01230">
    <property type="entry name" value="Gln-synt_C"/>
    <property type="match status" value="1"/>
</dbReference>
<comment type="caution">
    <text evidence="12">The sequence shown here is derived from an EMBL/GenBank/DDBJ whole genome shotgun (WGS) entry which is preliminary data.</text>
</comment>
<dbReference type="EMBL" id="PKUQ01000047">
    <property type="protein sequence ID" value="PLW75750.1"/>
    <property type="molecule type" value="Genomic_DNA"/>
</dbReference>
<dbReference type="GO" id="GO:0005524">
    <property type="term" value="F:ATP binding"/>
    <property type="evidence" value="ECO:0007669"/>
    <property type="project" value="UniProtKB-KW"/>
</dbReference>
<feature type="domain" description="GS catalytic" evidence="11">
    <location>
        <begin position="116"/>
        <end position="449"/>
    </location>
</feature>
<evidence type="ECO:0000256" key="9">
    <source>
        <dbReference type="RuleBase" id="RU000384"/>
    </source>
</evidence>
<dbReference type="PROSITE" id="PS51987">
    <property type="entry name" value="GS_CATALYTIC"/>
    <property type="match status" value="1"/>
</dbReference>
<dbReference type="PANTHER" id="PTHR43785:SF12">
    <property type="entry name" value="TYPE-1 GLUTAMINE SYNTHETASE 2"/>
    <property type="match status" value="1"/>
</dbReference>
<evidence type="ECO:0000256" key="5">
    <source>
        <dbReference type="ARBA" id="ARBA00022741"/>
    </source>
</evidence>
<keyword evidence="4" id="KW-0436">Ligase</keyword>
<dbReference type="GO" id="GO:0004356">
    <property type="term" value="F:glutamine synthetase activity"/>
    <property type="evidence" value="ECO:0007669"/>
    <property type="project" value="InterPro"/>
</dbReference>
<dbReference type="AlphaFoldDB" id="A0A2N5XMT5"/>
<evidence type="ECO:0000313" key="12">
    <source>
        <dbReference type="EMBL" id="PLW75750.1"/>
    </source>
</evidence>
<dbReference type="InterPro" id="IPR014746">
    <property type="entry name" value="Gln_synth/guanido_kin_cat_dom"/>
</dbReference>
<evidence type="ECO:0000259" key="10">
    <source>
        <dbReference type="PROSITE" id="PS51986"/>
    </source>
</evidence>
<comment type="cofactor">
    <cofactor evidence="1">
        <name>Mg(2+)</name>
        <dbReference type="ChEBI" id="CHEBI:18420"/>
    </cofactor>
</comment>
<dbReference type="GO" id="GO:0042402">
    <property type="term" value="P:biogenic amine catabolic process"/>
    <property type="evidence" value="ECO:0007669"/>
    <property type="project" value="UniProtKB-ARBA"/>
</dbReference>
<dbReference type="GO" id="GO:0006542">
    <property type="term" value="P:glutamine biosynthetic process"/>
    <property type="evidence" value="ECO:0007669"/>
    <property type="project" value="InterPro"/>
</dbReference>
<dbReference type="Gene3D" id="3.30.590.10">
    <property type="entry name" value="Glutamine synthetase/guanido kinase, catalytic domain"/>
    <property type="match status" value="1"/>
</dbReference>
<dbReference type="FunFam" id="3.30.590.10:FF:000005">
    <property type="entry name" value="Probable glutamine synthetase"/>
    <property type="match status" value="1"/>
</dbReference>
<sequence>MTVDTLKKSIASKLIDTVLVCMIDMQGRLMGKRFHAEAFLEIAQDETHCCNYLLATDLTMATPEGYASTSWQSGYGDYVMKPDLTTLRPVPWLEGTAMVLCDVLDHHTHAPVPHSPREMLKKQIARANALGLTAIMATELEFFLFKGTHDDIAKSGFKLEPISNYNEDYHIFQTSKEEYVMRPIRNHLREMGIPIEGSKGEAEAGQEELNIKYSDALATADHHTLAKHGIKEIAHQHGLAASFLPKWHKDRVGSASHVHQSLWKDDTNAFFDPDRPLGKSELMDHYVAGLMKYAADYTYFLAPYINSYKRFAKGTFAPTQIVWSVDNRTAAYRLCGEGSKAVRIECRTPGADMNPYLAQAALLAAGLKGIEEKLPLPEAYSGDAYANDDQHHVPRTLRDARAALIDSSMLREAMGDDVIDHYARAAEWEIDEFNKIVTDYEVARGLERA</sequence>
<dbReference type="PANTHER" id="PTHR43785">
    <property type="entry name" value="GAMMA-GLUTAMYLPUTRESCINE SYNTHETASE"/>
    <property type="match status" value="1"/>
</dbReference>
<evidence type="ECO:0000256" key="6">
    <source>
        <dbReference type="ARBA" id="ARBA00022840"/>
    </source>
</evidence>
<dbReference type="PROSITE" id="PS51986">
    <property type="entry name" value="GS_BETA_GRASP"/>
    <property type="match status" value="1"/>
</dbReference>
<evidence type="ECO:0000256" key="3">
    <source>
        <dbReference type="ARBA" id="ARBA00009897"/>
    </source>
</evidence>
<dbReference type="Gene3D" id="3.10.20.70">
    <property type="entry name" value="Glutamine synthetase, N-terminal domain"/>
    <property type="match status" value="1"/>
</dbReference>
<dbReference type="InterPro" id="IPR008146">
    <property type="entry name" value="Gln_synth_cat_dom"/>
</dbReference>
<dbReference type="Proteomes" id="UP000234881">
    <property type="component" value="Unassembled WGS sequence"/>
</dbReference>
<dbReference type="SUPFAM" id="SSF54368">
    <property type="entry name" value="Glutamine synthetase, N-terminal domain"/>
    <property type="match status" value="1"/>
</dbReference>
<evidence type="ECO:0000313" key="13">
    <source>
        <dbReference type="Proteomes" id="UP000234881"/>
    </source>
</evidence>
<feature type="domain" description="GS beta-grasp" evidence="10">
    <location>
        <begin position="13"/>
        <end position="108"/>
    </location>
</feature>
<keyword evidence="7" id="KW-0535">Nitrogen fixation</keyword>
<dbReference type="OrthoDB" id="9807095at2"/>
<name>A0A2N5XMT5_9HYPH</name>
<comment type="function">
    <text evidence="2">Catalyzes the ATP-dependent biosynthesis of glutamine from glutamate and ammonia.</text>
</comment>
<proteinExistence type="inferred from homology"/>
<keyword evidence="6" id="KW-0067">ATP-binding</keyword>
<evidence type="ECO:0000259" key="11">
    <source>
        <dbReference type="PROSITE" id="PS51987"/>
    </source>
</evidence>
<organism evidence="12 13">
    <name type="scientific">Cohaesibacter celericrescens</name>
    <dbReference type="NCBI Taxonomy" id="2067669"/>
    <lineage>
        <taxon>Bacteria</taxon>
        <taxon>Pseudomonadati</taxon>
        <taxon>Pseudomonadota</taxon>
        <taxon>Alphaproteobacteria</taxon>
        <taxon>Hyphomicrobiales</taxon>
        <taxon>Cohaesibacteraceae</taxon>
    </lineage>
</organism>
<keyword evidence="13" id="KW-1185">Reference proteome</keyword>
<dbReference type="InterPro" id="IPR008147">
    <property type="entry name" value="Gln_synt_N"/>
</dbReference>